<accession>A0AAV7UPG7</accession>
<sequence length="195" mass="22396">MEPARTRQRSLTSDNKDAPTPDVHEEMGYEVKVVADSGSPYTFMIERKWKECFAHIEIKESHIKLVGYGGKPVEVLGECEVEFSFQGSTSKGIVYVARDDTCLLGWDDQKSLGILLDPNNPDQVILSKNYKRVLSVKNTTWQDEFLRVFKEELGLSIDEEPHRHGTQGFLFLRFLEHAIFLAFRSFNPDVRVDVR</sequence>
<dbReference type="AlphaFoldDB" id="A0AAV7UPG7"/>
<name>A0AAV7UPG7_PLEWA</name>
<evidence type="ECO:0000313" key="2">
    <source>
        <dbReference type="EMBL" id="KAJ1190945.1"/>
    </source>
</evidence>
<dbReference type="EMBL" id="JANPWB010000004">
    <property type="protein sequence ID" value="KAJ1190945.1"/>
    <property type="molecule type" value="Genomic_DNA"/>
</dbReference>
<organism evidence="2 3">
    <name type="scientific">Pleurodeles waltl</name>
    <name type="common">Iberian ribbed newt</name>
    <dbReference type="NCBI Taxonomy" id="8319"/>
    <lineage>
        <taxon>Eukaryota</taxon>
        <taxon>Metazoa</taxon>
        <taxon>Chordata</taxon>
        <taxon>Craniata</taxon>
        <taxon>Vertebrata</taxon>
        <taxon>Euteleostomi</taxon>
        <taxon>Amphibia</taxon>
        <taxon>Batrachia</taxon>
        <taxon>Caudata</taxon>
        <taxon>Salamandroidea</taxon>
        <taxon>Salamandridae</taxon>
        <taxon>Pleurodelinae</taxon>
        <taxon>Pleurodeles</taxon>
    </lineage>
</organism>
<feature type="compositionally biased region" description="Basic and acidic residues" evidence="1">
    <location>
        <begin position="14"/>
        <end position="24"/>
    </location>
</feature>
<dbReference type="SUPFAM" id="SSF50630">
    <property type="entry name" value="Acid proteases"/>
    <property type="match status" value="1"/>
</dbReference>
<dbReference type="Proteomes" id="UP001066276">
    <property type="component" value="Chromosome 2_2"/>
</dbReference>
<comment type="caution">
    <text evidence="2">The sequence shown here is derived from an EMBL/GenBank/DDBJ whole genome shotgun (WGS) entry which is preliminary data.</text>
</comment>
<feature type="region of interest" description="Disordered" evidence="1">
    <location>
        <begin position="1"/>
        <end position="24"/>
    </location>
</feature>
<reference evidence="2" key="1">
    <citation type="journal article" date="2022" name="bioRxiv">
        <title>Sequencing and chromosome-scale assembly of the giantPleurodeles waltlgenome.</title>
        <authorList>
            <person name="Brown T."/>
            <person name="Elewa A."/>
            <person name="Iarovenko S."/>
            <person name="Subramanian E."/>
            <person name="Araus A.J."/>
            <person name="Petzold A."/>
            <person name="Susuki M."/>
            <person name="Suzuki K.-i.T."/>
            <person name="Hayashi T."/>
            <person name="Toyoda A."/>
            <person name="Oliveira C."/>
            <person name="Osipova E."/>
            <person name="Leigh N.D."/>
            <person name="Simon A."/>
            <person name="Yun M.H."/>
        </authorList>
    </citation>
    <scope>NUCLEOTIDE SEQUENCE</scope>
    <source>
        <strain evidence="2">20211129_DDA</strain>
        <tissue evidence="2">Liver</tissue>
    </source>
</reference>
<evidence type="ECO:0000256" key="1">
    <source>
        <dbReference type="SAM" id="MobiDB-lite"/>
    </source>
</evidence>
<keyword evidence="3" id="KW-1185">Reference proteome</keyword>
<gene>
    <name evidence="2" type="ORF">NDU88_000263</name>
</gene>
<dbReference type="InterPro" id="IPR021109">
    <property type="entry name" value="Peptidase_aspartic_dom_sf"/>
</dbReference>
<proteinExistence type="predicted"/>
<evidence type="ECO:0000313" key="3">
    <source>
        <dbReference type="Proteomes" id="UP001066276"/>
    </source>
</evidence>
<protein>
    <submittedName>
        <fullName evidence="2">Uncharacterized protein</fullName>
    </submittedName>
</protein>